<dbReference type="InterPro" id="IPR002498">
    <property type="entry name" value="PInositol-4-P-4/5-kinase_core"/>
</dbReference>
<dbReference type="EMBL" id="JAKKPZ010000299">
    <property type="protein sequence ID" value="KAI1696896.1"/>
    <property type="molecule type" value="Genomic_DNA"/>
</dbReference>
<accession>A0AAD4QXR5</accession>
<dbReference type="Proteomes" id="UP001201812">
    <property type="component" value="Unassembled WGS sequence"/>
</dbReference>
<dbReference type="SUPFAM" id="SSF56104">
    <property type="entry name" value="SAICAR synthase-like"/>
    <property type="match status" value="2"/>
</dbReference>
<proteinExistence type="predicted"/>
<keyword evidence="2" id="KW-0732">Signal</keyword>
<name>A0AAD4QXR5_9BILA</name>
<dbReference type="PANTHER" id="PTHR23086">
    <property type="entry name" value="PHOSPHATIDYLINOSITOL-4-PHOSPHATE 5-KINASE"/>
    <property type="match status" value="1"/>
</dbReference>
<keyword evidence="5" id="KW-1185">Reference proteome</keyword>
<dbReference type="AlphaFoldDB" id="A0AAD4QXR5"/>
<reference evidence="4" key="1">
    <citation type="submission" date="2022-01" db="EMBL/GenBank/DDBJ databases">
        <title>Genome Sequence Resource for Two Populations of Ditylenchus destructor, the Migratory Endoparasitic Phytonematode.</title>
        <authorList>
            <person name="Zhang H."/>
            <person name="Lin R."/>
            <person name="Xie B."/>
        </authorList>
    </citation>
    <scope>NUCLEOTIDE SEQUENCE</scope>
    <source>
        <strain evidence="4">BazhouSP</strain>
    </source>
</reference>
<gene>
    <name evidence="4" type="ORF">DdX_18806</name>
</gene>
<dbReference type="InterPro" id="IPR027483">
    <property type="entry name" value="PInositol-4-P-4/5-kinase_C_sf"/>
</dbReference>
<dbReference type="Gene3D" id="3.30.800.10">
    <property type="entry name" value="Phosphatidylinositol Phosphate Kinase II Beta"/>
    <property type="match status" value="1"/>
</dbReference>
<dbReference type="GO" id="GO:0016308">
    <property type="term" value="F:1-phosphatidylinositol-4-phosphate 5-kinase activity"/>
    <property type="evidence" value="ECO:0007669"/>
    <property type="project" value="TreeGrafter"/>
</dbReference>
<organism evidence="4 5">
    <name type="scientific">Ditylenchus destructor</name>
    <dbReference type="NCBI Taxonomy" id="166010"/>
    <lineage>
        <taxon>Eukaryota</taxon>
        <taxon>Metazoa</taxon>
        <taxon>Ecdysozoa</taxon>
        <taxon>Nematoda</taxon>
        <taxon>Chromadorea</taxon>
        <taxon>Rhabditida</taxon>
        <taxon>Tylenchina</taxon>
        <taxon>Tylenchomorpha</taxon>
        <taxon>Sphaerularioidea</taxon>
        <taxon>Anguinidae</taxon>
        <taxon>Anguininae</taxon>
        <taxon>Ditylenchus</taxon>
    </lineage>
</organism>
<comment type="caution">
    <text evidence="4">The sequence shown here is derived from an EMBL/GenBank/DDBJ whole genome shotgun (WGS) entry which is preliminary data.</text>
</comment>
<dbReference type="PANTHER" id="PTHR23086:SF101">
    <property type="entry name" value="LP03320P-RELATED"/>
    <property type="match status" value="1"/>
</dbReference>
<evidence type="ECO:0000313" key="5">
    <source>
        <dbReference type="Proteomes" id="UP001201812"/>
    </source>
</evidence>
<dbReference type="InterPro" id="IPR023610">
    <property type="entry name" value="PInositol-4/5-P-5/4-kinase"/>
</dbReference>
<feature type="region of interest" description="Disordered" evidence="1">
    <location>
        <begin position="317"/>
        <end position="340"/>
    </location>
</feature>
<dbReference type="SMART" id="SM00330">
    <property type="entry name" value="PIPKc"/>
    <property type="match status" value="1"/>
</dbReference>
<dbReference type="GO" id="GO:0005886">
    <property type="term" value="C:plasma membrane"/>
    <property type="evidence" value="ECO:0007669"/>
    <property type="project" value="TreeGrafter"/>
</dbReference>
<evidence type="ECO:0000256" key="2">
    <source>
        <dbReference type="SAM" id="SignalP"/>
    </source>
</evidence>
<evidence type="ECO:0000256" key="1">
    <source>
        <dbReference type="SAM" id="MobiDB-lite"/>
    </source>
</evidence>
<sequence length="504" mass="57836">MMLNKSSSRFFYVFILVFALIFPTYQTSPTSQSPSKWYDKSLSAHQLDNIQEGILASIERLIGPEDEAEMKAKYNANVEENKVKEMSRSLSDILPGTKVVPLETVRYTPIKMRDGAYQMNQYRPESFLKFWKDILKIDLHMLKKSFAASRDDESKRMKPLGDHAGKSGESLFLTHDHIWLVKTVSAPELLKLAEMAERYYQHWAEFKKTDHPSSPTHASSPTDQPTLHIHRSLITIYMGCYTYMEKQTEVAHIIIMKNLAPKLDGEVITLDIKGIMERTPEDKKKSDEIINDDQSLTFSKPLDRIKSKLQEVERAVDKIEETPGRKKHENPAAEKKPDRKTGLTESYLIAEYPEGIDFFFVGPSGEVLKNADVRVALKYVADFLLAEDVVDYSLLMVISKKETKEHCTQKQYEFSRQTNSNSFFGAKRGDSNPGHRFQIRLAVIDTLIQYKSFMKMAESNIKGAWRYLTGSDPAQRTIVPPKDYYKRFLKFTIGDGRVVAKDPN</sequence>
<dbReference type="GO" id="GO:0046854">
    <property type="term" value="P:phosphatidylinositol phosphate biosynthetic process"/>
    <property type="evidence" value="ECO:0007669"/>
    <property type="project" value="TreeGrafter"/>
</dbReference>
<feature type="domain" description="PIPK" evidence="3">
    <location>
        <begin position="87"/>
        <end position="500"/>
    </location>
</feature>
<protein>
    <submittedName>
        <fullName evidence="4">Phosphatidylinositol-4-phosphate 5-Kinase domain-containing protein</fullName>
    </submittedName>
</protein>
<dbReference type="Gene3D" id="3.30.810.10">
    <property type="entry name" value="2-Layer Sandwich"/>
    <property type="match status" value="1"/>
</dbReference>
<feature type="chain" id="PRO_5041919326" evidence="2">
    <location>
        <begin position="27"/>
        <end position="504"/>
    </location>
</feature>
<dbReference type="Pfam" id="PF01504">
    <property type="entry name" value="PIP5K"/>
    <property type="match status" value="2"/>
</dbReference>
<evidence type="ECO:0000259" key="3">
    <source>
        <dbReference type="SMART" id="SM00330"/>
    </source>
</evidence>
<feature type="signal peptide" evidence="2">
    <location>
        <begin position="1"/>
        <end position="26"/>
    </location>
</feature>
<dbReference type="InterPro" id="IPR027484">
    <property type="entry name" value="PInositol-4-P-5-kinase_N"/>
</dbReference>
<evidence type="ECO:0000313" key="4">
    <source>
        <dbReference type="EMBL" id="KAI1696896.1"/>
    </source>
</evidence>